<name>A0A8H3V612_VENIN</name>
<comment type="caution">
    <text evidence="1">The sequence shown here is derived from an EMBL/GenBank/DDBJ whole genome shotgun (WGS) entry which is preliminary data.</text>
</comment>
<evidence type="ECO:0000313" key="2">
    <source>
        <dbReference type="Proteomes" id="UP000433883"/>
    </source>
</evidence>
<dbReference type="AlphaFoldDB" id="A0A8H3V612"/>
<protein>
    <submittedName>
        <fullName evidence="1">Uncharacterized protein</fullName>
    </submittedName>
</protein>
<dbReference type="EMBL" id="WNWQ01000039">
    <property type="protein sequence ID" value="KAE9982670.1"/>
    <property type="molecule type" value="Genomic_DNA"/>
</dbReference>
<reference evidence="1 2" key="1">
    <citation type="submission" date="2019-11" db="EMBL/GenBank/DDBJ databases">
        <title>Venturia inaequalis Genome Resource.</title>
        <authorList>
            <person name="Lichtner F.J."/>
        </authorList>
    </citation>
    <scope>NUCLEOTIDE SEQUENCE [LARGE SCALE GENOMIC DNA]</scope>
    <source>
        <strain evidence="1">Bline_iso_100314</strain>
    </source>
</reference>
<sequence length="195" mass="22422">MAIAKGASVYLNAFLQLSASTVDREQVISPHIIDEFGRFKMWSGNIGAHHSGHSSLDYHLRDASHIQRRVLELLEDLDTEAPSEHGSALENDMASTELWILMDVGEINPNLLGLSKAMRKAAPHERFMHAVATDTSYFNEHDQRHKAEKFPHAEPFLQTRLVKAPSRRQRFFTYREHYQCRFSIIRKIIDAGRRD</sequence>
<dbReference type="Proteomes" id="UP000433883">
    <property type="component" value="Unassembled WGS sequence"/>
</dbReference>
<proteinExistence type="predicted"/>
<organism evidence="1 2">
    <name type="scientific">Venturia inaequalis</name>
    <name type="common">Apple scab fungus</name>
    <dbReference type="NCBI Taxonomy" id="5025"/>
    <lineage>
        <taxon>Eukaryota</taxon>
        <taxon>Fungi</taxon>
        <taxon>Dikarya</taxon>
        <taxon>Ascomycota</taxon>
        <taxon>Pezizomycotina</taxon>
        <taxon>Dothideomycetes</taxon>
        <taxon>Pleosporomycetidae</taxon>
        <taxon>Venturiales</taxon>
        <taxon>Venturiaceae</taxon>
        <taxon>Venturia</taxon>
    </lineage>
</organism>
<evidence type="ECO:0000313" key="1">
    <source>
        <dbReference type="EMBL" id="KAE9982670.1"/>
    </source>
</evidence>
<dbReference type="PANTHER" id="PTHR35391:SF7">
    <property type="entry name" value="C2H2-TYPE DOMAIN-CONTAINING PROTEIN"/>
    <property type="match status" value="1"/>
</dbReference>
<gene>
    <name evidence="1" type="ORF">BLS_005593</name>
</gene>
<dbReference type="PANTHER" id="PTHR35391">
    <property type="entry name" value="C2H2-TYPE DOMAIN-CONTAINING PROTEIN-RELATED"/>
    <property type="match status" value="1"/>
</dbReference>
<accession>A0A8H3V612</accession>